<organism evidence="2 3">
    <name type="scientific">Dendrobium catenatum</name>
    <dbReference type="NCBI Taxonomy" id="906689"/>
    <lineage>
        <taxon>Eukaryota</taxon>
        <taxon>Viridiplantae</taxon>
        <taxon>Streptophyta</taxon>
        <taxon>Embryophyta</taxon>
        <taxon>Tracheophyta</taxon>
        <taxon>Spermatophyta</taxon>
        <taxon>Magnoliopsida</taxon>
        <taxon>Liliopsida</taxon>
        <taxon>Asparagales</taxon>
        <taxon>Orchidaceae</taxon>
        <taxon>Epidendroideae</taxon>
        <taxon>Malaxideae</taxon>
        <taxon>Dendrobiinae</taxon>
        <taxon>Dendrobium</taxon>
    </lineage>
</organism>
<sequence>MAQLSATNVEHLSRTLSDHAPILLNINVANEIGSYAFRFLNMWLLHDSFKDVLQTNWNAPVFLDNNISSMLRLQAKLSRLKQCLRYWNKNVFKNIFSNIVEAERKVSILDGVYLENPNEVNLLNLNIAKNVLCQLHLQEESYWKQKSHAKFVIEGDRNTKFFHAIANKNKTKSKIHKIVNNEGILLEFDELICKSGVDFFVDISLIVILILLLFLTGVKFLMLLRI</sequence>
<reference evidence="2 3" key="1">
    <citation type="journal article" date="2016" name="Sci. Rep.">
        <title>The Dendrobium catenatum Lindl. genome sequence provides insights into polysaccharide synthase, floral development and adaptive evolution.</title>
        <authorList>
            <person name="Zhang G.Q."/>
            <person name="Xu Q."/>
            <person name="Bian C."/>
            <person name="Tsai W.C."/>
            <person name="Yeh C.M."/>
            <person name="Liu K.W."/>
            <person name="Yoshida K."/>
            <person name="Zhang L.S."/>
            <person name="Chang S.B."/>
            <person name="Chen F."/>
            <person name="Shi Y."/>
            <person name="Su Y.Y."/>
            <person name="Zhang Y.Q."/>
            <person name="Chen L.J."/>
            <person name="Yin Y."/>
            <person name="Lin M."/>
            <person name="Huang H."/>
            <person name="Deng H."/>
            <person name="Wang Z.W."/>
            <person name="Zhu S.L."/>
            <person name="Zhao X."/>
            <person name="Deng C."/>
            <person name="Niu S.C."/>
            <person name="Huang J."/>
            <person name="Wang M."/>
            <person name="Liu G.H."/>
            <person name="Yang H.J."/>
            <person name="Xiao X.J."/>
            <person name="Hsiao Y.Y."/>
            <person name="Wu W.L."/>
            <person name="Chen Y.Y."/>
            <person name="Mitsuda N."/>
            <person name="Ohme-Takagi M."/>
            <person name="Luo Y.B."/>
            <person name="Van de Peer Y."/>
            <person name="Liu Z.J."/>
        </authorList>
    </citation>
    <scope>NUCLEOTIDE SEQUENCE [LARGE SCALE GENOMIC DNA]</scope>
    <source>
        <tissue evidence="2">The whole plant</tissue>
    </source>
</reference>
<evidence type="ECO:0000313" key="2">
    <source>
        <dbReference type="EMBL" id="PKU74124.1"/>
    </source>
</evidence>
<dbReference type="EMBL" id="KZ502689">
    <property type="protein sequence ID" value="PKU74124.1"/>
    <property type="molecule type" value="Genomic_DNA"/>
</dbReference>
<keyword evidence="1" id="KW-1133">Transmembrane helix</keyword>
<dbReference type="PANTHER" id="PTHR33710:SF71">
    <property type="entry name" value="ENDONUCLEASE_EXONUCLEASE_PHOSPHATASE DOMAIN-CONTAINING PROTEIN"/>
    <property type="match status" value="1"/>
</dbReference>
<keyword evidence="1" id="KW-0812">Transmembrane</keyword>
<dbReference type="Proteomes" id="UP000233837">
    <property type="component" value="Unassembled WGS sequence"/>
</dbReference>
<accession>A0A2I0WEN0</accession>
<reference evidence="2 3" key="2">
    <citation type="journal article" date="2017" name="Nature">
        <title>The Apostasia genome and the evolution of orchids.</title>
        <authorList>
            <person name="Zhang G.Q."/>
            <person name="Liu K.W."/>
            <person name="Li Z."/>
            <person name="Lohaus R."/>
            <person name="Hsiao Y.Y."/>
            <person name="Niu S.C."/>
            <person name="Wang J.Y."/>
            <person name="Lin Y.C."/>
            <person name="Xu Q."/>
            <person name="Chen L.J."/>
            <person name="Yoshida K."/>
            <person name="Fujiwara S."/>
            <person name="Wang Z.W."/>
            <person name="Zhang Y.Q."/>
            <person name="Mitsuda N."/>
            <person name="Wang M."/>
            <person name="Liu G.H."/>
            <person name="Pecoraro L."/>
            <person name="Huang H.X."/>
            <person name="Xiao X.J."/>
            <person name="Lin M."/>
            <person name="Wu X.Y."/>
            <person name="Wu W.L."/>
            <person name="Chen Y.Y."/>
            <person name="Chang S.B."/>
            <person name="Sakamoto S."/>
            <person name="Ohme-Takagi M."/>
            <person name="Yagi M."/>
            <person name="Zeng S.J."/>
            <person name="Shen C.Y."/>
            <person name="Yeh C.M."/>
            <person name="Luo Y.B."/>
            <person name="Tsai W.C."/>
            <person name="Van de Peer Y."/>
            <person name="Liu Z.J."/>
        </authorList>
    </citation>
    <scope>NUCLEOTIDE SEQUENCE [LARGE SCALE GENOMIC DNA]</scope>
    <source>
        <tissue evidence="2">The whole plant</tissue>
    </source>
</reference>
<proteinExistence type="predicted"/>
<keyword evidence="1" id="KW-0472">Membrane</keyword>
<feature type="transmembrane region" description="Helical" evidence="1">
    <location>
        <begin position="199"/>
        <end position="224"/>
    </location>
</feature>
<evidence type="ECO:0000313" key="3">
    <source>
        <dbReference type="Proteomes" id="UP000233837"/>
    </source>
</evidence>
<name>A0A2I0WEN0_9ASPA</name>
<dbReference type="AlphaFoldDB" id="A0A2I0WEN0"/>
<protein>
    <submittedName>
        <fullName evidence="2">Uncharacterized protein</fullName>
    </submittedName>
</protein>
<dbReference type="PANTHER" id="PTHR33710">
    <property type="entry name" value="BNAC02G09200D PROTEIN"/>
    <property type="match status" value="1"/>
</dbReference>
<evidence type="ECO:0000256" key="1">
    <source>
        <dbReference type="SAM" id="Phobius"/>
    </source>
</evidence>
<gene>
    <name evidence="2" type="ORF">MA16_Dca023857</name>
</gene>
<keyword evidence="3" id="KW-1185">Reference proteome</keyword>